<gene>
    <name evidence="1" type="ORF">F5X71_00335</name>
</gene>
<sequence>MSRKRTTTQKGLGWAHQQRRRALLETLRDGEMCGWCGLPMYRVQALAADHSHARAHGGKVADRLLHDVCNKERGDGSRDHLRPAVTRAHGGHAANALDWG</sequence>
<protein>
    <recommendedName>
        <fullName evidence="3">HNH endonuclease</fullName>
    </recommendedName>
</protein>
<evidence type="ECO:0000313" key="2">
    <source>
        <dbReference type="Proteomes" id="UP000501705"/>
    </source>
</evidence>
<accession>A0A6G9XJ97</accession>
<dbReference type="Proteomes" id="UP000501705">
    <property type="component" value="Chromosome"/>
</dbReference>
<evidence type="ECO:0008006" key="3">
    <source>
        <dbReference type="Google" id="ProtNLM"/>
    </source>
</evidence>
<reference evidence="1 2" key="1">
    <citation type="journal article" date="2019" name="ACS Chem. Biol.">
        <title>Identification and Mobilization of a Cryptic Antibiotic Biosynthesis Gene Locus from a Human-Pathogenic Nocardia Isolate.</title>
        <authorList>
            <person name="Herisse M."/>
            <person name="Ishida K."/>
            <person name="Porter J.L."/>
            <person name="Howden B."/>
            <person name="Hertweck C."/>
            <person name="Stinear T.P."/>
            <person name="Pidot S.J."/>
        </authorList>
    </citation>
    <scope>NUCLEOTIDE SEQUENCE [LARGE SCALE GENOMIC DNA]</scope>
    <source>
        <strain evidence="1 2">AUSMDU00024985</strain>
    </source>
</reference>
<proteinExistence type="predicted"/>
<dbReference type="EMBL" id="CP046171">
    <property type="protein sequence ID" value="QIS00981.1"/>
    <property type="molecule type" value="Genomic_DNA"/>
</dbReference>
<evidence type="ECO:0000313" key="1">
    <source>
        <dbReference type="EMBL" id="QIS00981.1"/>
    </source>
</evidence>
<dbReference type="AlphaFoldDB" id="A0A6G9XJ97"/>
<dbReference type="RefSeq" id="WP_167460138.1">
    <property type="nucleotide sequence ID" value="NZ_CP046171.1"/>
</dbReference>
<name>A0A6G9XJ97_NOCBR</name>
<organism evidence="1 2">
    <name type="scientific">Nocardia brasiliensis</name>
    <dbReference type="NCBI Taxonomy" id="37326"/>
    <lineage>
        <taxon>Bacteria</taxon>
        <taxon>Bacillati</taxon>
        <taxon>Actinomycetota</taxon>
        <taxon>Actinomycetes</taxon>
        <taxon>Mycobacteriales</taxon>
        <taxon>Nocardiaceae</taxon>
        <taxon>Nocardia</taxon>
    </lineage>
</organism>